<proteinExistence type="predicted"/>
<dbReference type="InterPro" id="IPR018647">
    <property type="entry name" value="SLFN_3-like_DNA/RNA_helicase"/>
</dbReference>
<keyword evidence="4" id="KW-1185">Reference proteome</keyword>
<accession>A0ABT6PWF2</accession>
<evidence type="ECO:0000259" key="2">
    <source>
        <dbReference type="Pfam" id="PF09848"/>
    </source>
</evidence>
<feature type="compositionally biased region" description="Polar residues" evidence="1">
    <location>
        <begin position="352"/>
        <end position="364"/>
    </location>
</feature>
<dbReference type="Pfam" id="PF09848">
    <property type="entry name" value="SLFN-g3_helicase"/>
    <property type="match status" value="1"/>
</dbReference>
<dbReference type="Gene3D" id="3.40.50.300">
    <property type="entry name" value="P-loop containing nucleotide triphosphate hydrolases"/>
    <property type="match status" value="1"/>
</dbReference>
<dbReference type="EMBL" id="JASAOF010000027">
    <property type="protein sequence ID" value="MDI2032286.1"/>
    <property type="molecule type" value="Genomic_DNA"/>
</dbReference>
<gene>
    <name evidence="3" type="ORF">QFW96_26950</name>
</gene>
<feature type="domain" description="Schlafen group 3-like DNA/RNA helicase" evidence="2">
    <location>
        <begin position="267"/>
        <end position="333"/>
    </location>
</feature>
<protein>
    <submittedName>
        <fullName evidence="3">DUF2075 domain-containing protein</fullName>
    </submittedName>
</protein>
<comment type="caution">
    <text evidence="3">The sequence shown here is derived from an EMBL/GenBank/DDBJ whole genome shotgun (WGS) entry which is preliminary data.</text>
</comment>
<evidence type="ECO:0000313" key="3">
    <source>
        <dbReference type="EMBL" id="MDI2032286.1"/>
    </source>
</evidence>
<name>A0ABT6PWF2_9PSEU</name>
<organism evidence="3 4">
    <name type="scientific">Saccharopolyspora ipomoeae</name>
    <dbReference type="NCBI Taxonomy" id="3042027"/>
    <lineage>
        <taxon>Bacteria</taxon>
        <taxon>Bacillati</taxon>
        <taxon>Actinomycetota</taxon>
        <taxon>Actinomycetes</taxon>
        <taxon>Pseudonocardiales</taxon>
        <taxon>Pseudonocardiaceae</taxon>
        <taxon>Saccharopolyspora</taxon>
    </lineage>
</organism>
<evidence type="ECO:0000256" key="1">
    <source>
        <dbReference type="SAM" id="MobiDB-lite"/>
    </source>
</evidence>
<dbReference type="RefSeq" id="WP_281458544.1">
    <property type="nucleotide sequence ID" value="NZ_JASAOF010000027.1"/>
</dbReference>
<feature type="region of interest" description="Disordered" evidence="1">
    <location>
        <begin position="344"/>
        <end position="375"/>
    </location>
</feature>
<evidence type="ECO:0000313" key="4">
    <source>
        <dbReference type="Proteomes" id="UP001237595"/>
    </source>
</evidence>
<dbReference type="SUPFAM" id="SSF52540">
    <property type="entry name" value="P-loop containing nucleoside triphosphate hydrolases"/>
    <property type="match status" value="1"/>
</dbReference>
<reference evidence="3 4" key="1">
    <citation type="submission" date="2023-04" db="EMBL/GenBank/DDBJ databases">
        <title>Draft genome sequence of Saccharopolyspora sp. TS4A08 isolated from sweet potato rhizospheric soil.</title>
        <authorList>
            <person name="Suksaard P."/>
            <person name="Duangmal K."/>
        </authorList>
    </citation>
    <scope>NUCLEOTIDE SEQUENCE [LARGE SCALE GENOMIC DNA]</scope>
    <source>
        <strain evidence="3 4">TS4A08</strain>
    </source>
</reference>
<dbReference type="InterPro" id="IPR027417">
    <property type="entry name" value="P-loop_NTPase"/>
</dbReference>
<dbReference type="Proteomes" id="UP001237595">
    <property type="component" value="Unassembled WGS sequence"/>
</dbReference>
<sequence>MNEVRGEASKLLEDAEQGRLAKALAKVVYGKRRPNRSEVNSWQESLPALLRLLVNAGLGHVEVVLEHSLPYSPKRIDALVCGKHPDTGNNSYVLVELKQWSKAEAIADGLVRVPGLKQPSLPPVAQVRRYQQHLLDFTPSLARQGELPKAVVYLHNADRNAISDLYNYESHGLVDLYARDEADALVERLRSALSTDPRSRDAASAAADELLGATIAPGRKLMETVATSFEERPAFVLLDEQQVAYNLVTNAVAQAERATAVSRRERKTVVVVRGGPGSGKSAIATTLLTTLARRHKRVMHATGSKAFTETLREQVAQANPRHVNVFAYFNTVVGRQDELDVRPLREGDKSSRGQIASNDQQNRWKAQAQLRPLVH</sequence>